<dbReference type="eggNOG" id="arCOG13753">
    <property type="taxonomic scope" value="Archaea"/>
</dbReference>
<accession>E1RF03</accession>
<sequence length="256" mass="27998" precursor="true">MNSKAIKFSIAACLILLIVAVSGVASAYSISAQADEKQLEIINEIYGQDMTQGEFWEMVFPEEYALMKKNLSDEEFKEFCSTEKYWGDDYQELPYGANVWDKNGPVSLASLTEEQKSSYGLENLKTDNSGYIIQGSNSEASYLVDKLCTLLDSKSALVLYADNLGRSGSSITYSGSGKVSGYTTSTSLTLTVELYGDDSRVAYVERYGKKGETVTASSAHASPRTGVLYQSKVTGTSTNPSLSGYTWSPARQWPFS</sequence>
<dbReference type="EMBL" id="CP002117">
    <property type="protein sequence ID" value="ADN37247.1"/>
    <property type="molecule type" value="Genomic_DNA"/>
</dbReference>
<keyword evidence="2" id="KW-1185">Reference proteome</keyword>
<gene>
    <name evidence="1" type="ordered locus">Mpet_2503</name>
</gene>
<dbReference type="HOGENOM" id="CLU_1084218_0_0_2"/>
<name>E1RF03_METP4</name>
<dbReference type="OrthoDB" id="115413at2157"/>
<evidence type="ECO:0000313" key="2">
    <source>
        <dbReference type="Proteomes" id="UP000006565"/>
    </source>
</evidence>
<reference evidence="1 2" key="1">
    <citation type="journal article" date="2010" name="Stand. Genomic Sci.">
        <title>Complete genome sequence of Methanoplanus petrolearius type strain (SEBR 4847).</title>
        <authorList>
            <person name="Brambilla E."/>
            <person name="Djao O.D."/>
            <person name="Daligault H."/>
            <person name="Lapidus A."/>
            <person name="Lucas S."/>
            <person name="Hammon N."/>
            <person name="Nolan M."/>
            <person name="Tice H."/>
            <person name="Cheng J.F."/>
            <person name="Han C."/>
            <person name="Tapia R."/>
            <person name="Goodwin L."/>
            <person name="Pitluck S."/>
            <person name="Liolios K."/>
            <person name="Ivanova N."/>
            <person name="Mavromatis K."/>
            <person name="Mikhailova N."/>
            <person name="Pati A."/>
            <person name="Chen A."/>
            <person name="Palaniappan K."/>
            <person name="Land M."/>
            <person name="Hauser L."/>
            <person name="Chang Y.J."/>
            <person name="Jeffries C.D."/>
            <person name="Rohde M."/>
            <person name="Spring S."/>
            <person name="Sikorski J."/>
            <person name="Goker M."/>
            <person name="Woyke T."/>
            <person name="Bristow J."/>
            <person name="Eisen J.A."/>
            <person name="Markowitz V."/>
            <person name="Hugenholtz P."/>
            <person name="Kyrpides N.C."/>
            <person name="Klenk H.P."/>
        </authorList>
    </citation>
    <scope>NUCLEOTIDE SEQUENCE [LARGE SCALE GENOMIC DNA]</scope>
    <source>
        <strain evidence="2">DSM 11571 / OCM 486 / SEBR 4847</strain>
    </source>
</reference>
<dbReference type="RefSeq" id="WP_013330420.1">
    <property type="nucleotide sequence ID" value="NC_014507.1"/>
</dbReference>
<dbReference type="GeneID" id="9744996"/>
<organism evidence="1 2">
    <name type="scientific">Methanolacinia petrolearia (strain DSM 11571 / OCM 486 / SEBR 4847)</name>
    <name type="common">Methanoplanus petrolearius</name>
    <dbReference type="NCBI Taxonomy" id="679926"/>
    <lineage>
        <taxon>Archaea</taxon>
        <taxon>Methanobacteriati</taxon>
        <taxon>Methanobacteriota</taxon>
        <taxon>Stenosarchaea group</taxon>
        <taxon>Methanomicrobia</taxon>
        <taxon>Methanomicrobiales</taxon>
        <taxon>Methanomicrobiaceae</taxon>
        <taxon>Methanolacinia</taxon>
    </lineage>
</organism>
<dbReference type="Proteomes" id="UP000006565">
    <property type="component" value="Chromosome"/>
</dbReference>
<dbReference type="KEGG" id="mpi:Mpet_2503"/>
<evidence type="ECO:0000313" key="1">
    <source>
        <dbReference type="EMBL" id="ADN37247.1"/>
    </source>
</evidence>
<proteinExistence type="predicted"/>
<dbReference type="AlphaFoldDB" id="E1RF03"/>
<protein>
    <submittedName>
        <fullName evidence="1">Uncharacterized protein</fullName>
    </submittedName>
</protein>